<dbReference type="InterPro" id="IPR016181">
    <property type="entry name" value="Acyl_CoA_acyltransferase"/>
</dbReference>
<evidence type="ECO:0000313" key="3">
    <source>
        <dbReference type="Proteomes" id="UP000219439"/>
    </source>
</evidence>
<keyword evidence="3" id="KW-1185">Reference proteome</keyword>
<dbReference type="Gene3D" id="3.40.630.30">
    <property type="match status" value="1"/>
</dbReference>
<evidence type="ECO:0000313" key="2">
    <source>
        <dbReference type="EMBL" id="SNZ21523.1"/>
    </source>
</evidence>
<protein>
    <submittedName>
        <fullName evidence="2">Protein N-acetyltransferase, RimJ/RimL family</fullName>
    </submittedName>
</protein>
<dbReference type="GO" id="GO:0016747">
    <property type="term" value="F:acyltransferase activity, transferring groups other than amino-acyl groups"/>
    <property type="evidence" value="ECO:0007669"/>
    <property type="project" value="InterPro"/>
</dbReference>
<dbReference type="PANTHER" id="PTHR43792">
    <property type="entry name" value="GNAT FAMILY, PUTATIVE (AFU_ORTHOLOGUE AFUA_3G00765)-RELATED-RELATED"/>
    <property type="match status" value="1"/>
</dbReference>
<evidence type="ECO:0000259" key="1">
    <source>
        <dbReference type="PROSITE" id="PS51186"/>
    </source>
</evidence>
<keyword evidence="2" id="KW-0808">Transferase</keyword>
<dbReference type="EMBL" id="OBEL01000009">
    <property type="protein sequence ID" value="SNZ21523.1"/>
    <property type="molecule type" value="Genomic_DNA"/>
</dbReference>
<dbReference type="Proteomes" id="UP000219439">
    <property type="component" value="Unassembled WGS sequence"/>
</dbReference>
<proteinExistence type="predicted"/>
<dbReference type="InterPro" id="IPR051531">
    <property type="entry name" value="N-acetyltransferase"/>
</dbReference>
<dbReference type="AlphaFoldDB" id="A0A285PJR3"/>
<dbReference type="SUPFAM" id="SSF55729">
    <property type="entry name" value="Acyl-CoA N-acyltransferases (Nat)"/>
    <property type="match status" value="1"/>
</dbReference>
<dbReference type="RefSeq" id="WP_170956227.1">
    <property type="nucleotide sequence ID" value="NZ_OBEL01000009.1"/>
</dbReference>
<dbReference type="InterPro" id="IPR000182">
    <property type="entry name" value="GNAT_dom"/>
</dbReference>
<accession>A0A285PJR3</accession>
<gene>
    <name evidence="2" type="ORF">SAMN06265368_4645</name>
</gene>
<reference evidence="2 3" key="1">
    <citation type="submission" date="2017-09" db="EMBL/GenBank/DDBJ databases">
        <authorList>
            <person name="Ehlers B."/>
            <person name="Leendertz F.H."/>
        </authorList>
    </citation>
    <scope>NUCLEOTIDE SEQUENCE [LARGE SCALE GENOMIC DNA]</scope>
    <source>
        <strain evidence="2 3">DSM 18289</strain>
    </source>
</reference>
<dbReference type="PROSITE" id="PS51186">
    <property type="entry name" value="GNAT"/>
    <property type="match status" value="1"/>
</dbReference>
<dbReference type="Pfam" id="PF13302">
    <property type="entry name" value="Acetyltransf_3"/>
    <property type="match status" value="1"/>
</dbReference>
<sequence length="185" mass="20699">MRMSDGCIFVQPLSIDDKIDYCHLLSDPRVSGSLKGEIRPGSGVRLLSDCSIEELYEKFEYSLENQIEQTPCVFGVGLLDADKLIGSIGSYEIDADRIGLSYWLGAPFQGQGYGTKLLNLYRGSSLQHFKRRQLLADVASDNVASINVLKKTGFREVADTRSSDLTPLPGRRIFEWMLRNSRQKG</sequence>
<name>A0A285PJR3_9HYPH</name>
<feature type="domain" description="N-acetyltransferase" evidence="1">
    <location>
        <begin position="36"/>
        <end position="175"/>
    </location>
</feature>
<organism evidence="2 3">
    <name type="scientific">Cohaesibacter gelatinilyticus</name>
    <dbReference type="NCBI Taxonomy" id="372072"/>
    <lineage>
        <taxon>Bacteria</taxon>
        <taxon>Pseudomonadati</taxon>
        <taxon>Pseudomonadota</taxon>
        <taxon>Alphaproteobacteria</taxon>
        <taxon>Hyphomicrobiales</taxon>
        <taxon>Cohaesibacteraceae</taxon>
    </lineage>
</organism>